<dbReference type="RefSeq" id="WP_258392946.1">
    <property type="nucleotide sequence ID" value="NZ_AP019769.1"/>
</dbReference>
<name>A0A915SKY2_9ARCH</name>
<dbReference type="Proteomes" id="UP001055553">
    <property type="component" value="Chromosome"/>
</dbReference>
<protein>
    <submittedName>
        <fullName evidence="1">Uncharacterized protein</fullName>
    </submittedName>
</protein>
<proteinExistence type="predicted"/>
<evidence type="ECO:0000313" key="1">
    <source>
        <dbReference type="EMBL" id="BBL45631.1"/>
    </source>
</evidence>
<reference evidence="2" key="1">
    <citation type="journal article" date="2022" name="Int. J. Syst. Evol. Microbiol.">
        <title>Nanobdella aerobiophila gen. nov., sp. nov., a thermoacidophilic, obligate ectosymbiotic archaeon, and proposal of Nanobdellaceae fam. nov., Nanobdellales ord. nov. and Nanobdellia class. nov.</title>
        <authorList>
            <person name="Kato S."/>
            <person name="Ogasawara A."/>
            <person name="Itoh T."/>
            <person name="Sakai H.D."/>
            <person name="Shimizu M."/>
            <person name="Yuki M."/>
            <person name="Kaneko M."/>
            <person name="Takashina T."/>
            <person name="Ohkuma M."/>
        </authorList>
    </citation>
    <scope>NUCLEOTIDE SEQUENCE [LARGE SCALE GENOMIC DNA]</scope>
    <source>
        <strain evidence="2">MJ1</strain>
    </source>
</reference>
<accession>A0A915SKY2</accession>
<keyword evidence="2" id="KW-1185">Reference proteome</keyword>
<organism evidence="1 2">
    <name type="scientific">Nanobdella aerobiophila</name>
    <dbReference type="NCBI Taxonomy" id="2586965"/>
    <lineage>
        <taxon>Archaea</taxon>
        <taxon>Nanobdellota</taxon>
        <taxon>Nanobdellia</taxon>
        <taxon>Nanobdellales</taxon>
        <taxon>Nanobdellaceae</taxon>
        <taxon>Nanobdella</taxon>
    </lineage>
</organism>
<sequence>MPLIIPSPEYSKRRRILELDRKIKKAEKNKNGKLNVILKKTININNPTESIRLISMLNKLEQEGYFDELYIVRYNQLLDSIDLLKNTEKELPKEDLIKLYNIVSKLIDIVNKLKK</sequence>
<dbReference type="GeneID" id="74568420"/>
<dbReference type="KEGG" id="naer:MJ1_0473"/>
<dbReference type="EMBL" id="AP019769">
    <property type="protein sequence ID" value="BBL45631.1"/>
    <property type="molecule type" value="Genomic_DNA"/>
</dbReference>
<dbReference type="AlphaFoldDB" id="A0A915SKY2"/>
<evidence type="ECO:0000313" key="2">
    <source>
        <dbReference type="Proteomes" id="UP001055553"/>
    </source>
</evidence>
<gene>
    <name evidence="1" type="ORF">MJ1_0473</name>
</gene>